<dbReference type="PANTHER" id="PTHR47642:SF3">
    <property type="entry name" value="ATP-DEPENDENT DNA HELICASE"/>
    <property type="match status" value="1"/>
</dbReference>
<dbReference type="Proteomes" id="UP000683360">
    <property type="component" value="Unassembled WGS sequence"/>
</dbReference>
<protein>
    <submittedName>
        <fullName evidence="2">Uncharacterized protein</fullName>
    </submittedName>
</protein>
<comment type="caution">
    <text evidence="2">The sequence shown here is derived from an EMBL/GenBank/DDBJ whole genome shotgun (WGS) entry which is preliminary data.</text>
</comment>
<evidence type="ECO:0000256" key="1">
    <source>
        <dbReference type="SAM" id="MobiDB-lite"/>
    </source>
</evidence>
<dbReference type="PANTHER" id="PTHR47642">
    <property type="entry name" value="ATP-DEPENDENT DNA HELICASE"/>
    <property type="match status" value="1"/>
</dbReference>
<dbReference type="InterPro" id="IPR051055">
    <property type="entry name" value="PIF1_helicase"/>
</dbReference>
<feature type="region of interest" description="Disordered" evidence="1">
    <location>
        <begin position="13"/>
        <end position="37"/>
    </location>
</feature>
<gene>
    <name evidence="2" type="ORF">MEDL_10094</name>
</gene>
<keyword evidence="3" id="KW-1185">Reference proteome</keyword>
<evidence type="ECO:0000313" key="2">
    <source>
        <dbReference type="EMBL" id="CAG2195131.1"/>
    </source>
</evidence>
<dbReference type="OrthoDB" id="10040528at2759"/>
<name>A0A8S3QIT2_MYTED</name>
<feature type="compositionally biased region" description="Polar residues" evidence="1">
    <location>
        <begin position="20"/>
        <end position="35"/>
    </location>
</feature>
<accession>A0A8S3QIT2</accession>
<sequence>MCKKGTECRFNFPRPPSKKTFISRTSTQSGPSVQKPSKERLSFAKDILLRLWKTVNNANIENITTQNLFIAAGITQEEFESASNILTKRTTVTIKRKPADIWINQYNPTLLRCWNANMDLQYITDAYSCVMYIISYISKAEREMGLVLENARKEAAEGNCDAQDAMKNRRGILPSAGIYNFLPHRIDDQLKPLKFKTYEEMYLNGAVSLDSSKEPQQVKTIVESNRHLFEQNADELDEAQDLLEKQGPLEDAWALIAPESEAERLESQVEKNTLIMKMVQKYQI</sequence>
<reference evidence="2" key="1">
    <citation type="submission" date="2021-03" db="EMBL/GenBank/DDBJ databases">
        <authorList>
            <person name="Bekaert M."/>
        </authorList>
    </citation>
    <scope>NUCLEOTIDE SEQUENCE</scope>
</reference>
<evidence type="ECO:0000313" key="3">
    <source>
        <dbReference type="Proteomes" id="UP000683360"/>
    </source>
</evidence>
<dbReference type="EMBL" id="CAJPWZ010000506">
    <property type="protein sequence ID" value="CAG2195131.1"/>
    <property type="molecule type" value="Genomic_DNA"/>
</dbReference>
<dbReference type="AlphaFoldDB" id="A0A8S3QIT2"/>
<proteinExistence type="predicted"/>
<organism evidence="2 3">
    <name type="scientific">Mytilus edulis</name>
    <name type="common">Blue mussel</name>
    <dbReference type="NCBI Taxonomy" id="6550"/>
    <lineage>
        <taxon>Eukaryota</taxon>
        <taxon>Metazoa</taxon>
        <taxon>Spiralia</taxon>
        <taxon>Lophotrochozoa</taxon>
        <taxon>Mollusca</taxon>
        <taxon>Bivalvia</taxon>
        <taxon>Autobranchia</taxon>
        <taxon>Pteriomorphia</taxon>
        <taxon>Mytilida</taxon>
        <taxon>Mytiloidea</taxon>
        <taxon>Mytilidae</taxon>
        <taxon>Mytilinae</taxon>
        <taxon>Mytilus</taxon>
    </lineage>
</organism>